<dbReference type="InterPro" id="IPR027408">
    <property type="entry name" value="PNPase/RNase_PH_dom_sf"/>
</dbReference>
<dbReference type="GO" id="GO:0071028">
    <property type="term" value="P:nuclear mRNA surveillance"/>
    <property type="evidence" value="ECO:0007669"/>
    <property type="project" value="TreeGrafter"/>
</dbReference>
<dbReference type="GO" id="GO:0000177">
    <property type="term" value="C:cytoplasmic exosome (RNase complex)"/>
    <property type="evidence" value="ECO:0007669"/>
    <property type="project" value="TreeGrafter"/>
</dbReference>
<keyword evidence="4" id="KW-0963">Cytoplasm</keyword>
<dbReference type="PANTHER" id="PTHR11953">
    <property type="entry name" value="EXOSOME COMPLEX COMPONENT"/>
    <property type="match status" value="1"/>
</dbReference>
<evidence type="ECO:0000256" key="2">
    <source>
        <dbReference type="ARBA" id="ARBA00004496"/>
    </source>
</evidence>
<dbReference type="PANTHER" id="PTHR11953:SF2">
    <property type="entry name" value="EXOSOME COMPLEX COMPONENT MTR3"/>
    <property type="match status" value="1"/>
</dbReference>
<dbReference type="InterPro" id="IPR050080">
    <property type="entry name" value="RNase_PH"/>
</dbReference>
<keyword evidence="7" id="KW-0694">RNA-binding</keyword>
<evidence type="ECO:0000259" key="9">
    <source>
        <dbReference type="Pfam" id="PF01138"/>
    </source>
</evidence>
<dbReference type="InterPro" id="IPR001247">
    <property type="entry name" value="ExoRNase_PH_dom1"/>
</dbReference>
<reference evidence="10" key="1">
    <citation type="submission" date="2020-03" db="EMBL/GenBank/DDBJ databases">
        <title>Transcriptomic Profiling of the Digestive Tract of the Rat Flea, Xenopsylla cheopis, Following Blood Feeding and Infection with Yersinia pestis.</title>
        <authorList>
            <person name="Bland D.M."/>
            <person name="Martens C.A."/>
            <person name="Virtaneva K."/>
            <person name="Kanakabandi K."/>
            <person name="Long D."/>
            <person name="Rosenke R."/>
            <person name="Saturday G.A."/>
            <person name="Hoyt F.H."/>
            <person name="Bruno D.P."/>
            <person name="Ribeiro J.M.C."/>
            <person name="Hinnebusch J."/>
        </authorList>
    </citation>
    <scope>NUCLEOTIDE SEQUENCE</scope>
</reference>
<keyword evidence="8" id="KW-0539">Nucleus</keyword>
<dbReference type="GO" id="GO:0071051">
    <property type="term" value="P:poly(A)-dependent snoRNA 3'-end processing"/>
    <property type="evidence" value="ECO:0007669"/>
    <property type="project" value="TreeGrafter"/>
</dbReference>
<sequence length="290" mass="32203">MPVDHKRVNGPEVSTPYIIYSKSNVSPKDENYYDLIDENNLRKDGRTCDEQRKIYLKVGIVSKAKGSAYIEIGGTKVIASVFDPREVHRKSEFSVTGQLYCEFKYASFSCVRRRLLIPDAEEKALSSALCRALQPAVCLHEFPNFQVDVYVLVLENTGSCLSAAITCAGLALADAGVPMYDLVTAVTLGVSGNTLVIDPTDWEEKTCCKTIRKKSEPNANIEHGVIVLSMLSTYQQVSELYHHGCIEFETIVKATNILIEANKALIPLVQQCLVKRVTKLVQEKDKAHAE</sequence>
<dbReference type="GO" id="GO:0006364">
    <property type="term" value="P:rRNA processing"/>
    <property type="evidence" value="ECO:0007669"/>
    <property type="project" value="UniProtKB-KW"/>
</dbReference>
<evidence type="ECO:0000313" key="10">
    <source>
        <dbReference type="EMBL" id="NOV46766.1"/>
    </source>
</evidence>
<dbReference type="InterPro" id="IPR036345">
    <property type="entry name" value="ExoRNase_PH_dom2_sf"/>
</dbReference>
<protein>
    <submittedName>
        <fullName evidence="10">Putative exosomal 3'-5' exoribonuclease complex subunit rrp41</fullName>
    </submittedName>
</protein>
<evidence type="ECO:0000256" key="7">
    <source>
        <dbReference type="ARBA" id="ARBA00022884"/>
    </source>
</evidence>
<dbReference type="GO" id="GO:0034475">
    <property type="term" value="P:U4 snRNA 3'-end processing"/>
    <property type="evidence" value="ECO:0007669"/>
    <property type="project" value="TreeGrafter"/>
</dbReference>
<dbReference type="Pfam" id="PF01138">
    <property type="entry name" value="RNase_PH"/>
    <property type="match status" value="1"/>
</dbReference>
<dbReference type="SUPFAM" id="SSF55666">
    <property type="entry name" value="Ribonuclease PH domain 2-like"/>
    <property type="match status" value="1"/>
</dbReference>
<accession>A0A6M2DL60</accession>
<dbReference type="InterPro" id="IPR020568">
    <property type="entry name" value="Ribosomal_Su5_D2-typ_SF"/>
</dbReference>
<keyword evidence="5" id="KW-0698">rRNA processing</keyword>
<organism evidence="10">
    <name type="scientific">Xenopsylla cheopis</name>
    <name type="common">Oriental rat flea</name>
    <name type="synonym">Pulex cheopis</name>
    <dbReference type="NCBI Taxonomy" id="163159"/>
    <lineage>
        <taxon>Eukaryota</taxon>
        <taxon>Metazoa</taxon>
        <taxon>Ecdysozoa</taxon>
        <taxon>Arthropoda</taxon>
        <taxon>Hexapoda</taxon>
        <taxon>Insecta</taxon>
        <taxon>Pterygota</taxon>
        <taxon>Neoptera</taxon>
        <taxon>Endopterygota</taxon>
        <taxon>Siphonaptera</taxon>
        <taxon>Pulicidae</taxon>
        <taxon>Xenopsyllinae</taxon>
        <taxon>Xenopsylla</taxon>
    </lineage>
</organism>
<evidence type="ECO:0000256" key="5">
    <source>
        <dbReference type="ARBA" id="ARBA00022552"/>
    </source>
</evidence>
<dbReference type="AlphaFoldDB" id="A0A6M2DL60"/>
<dbReference type="EMBL" id="GIIL01003040">
    <property type="protein sequence ID" value="NOV46766.1"/>
    <property type="molecule type" value="Transcribed_RNA"/>
</dbReference>
<dbReference type="Gene3D" id="3.30.230.70">
    <property type="entry name" value="GHMP Kinase, N-terminal domain"/>
    <property type="match status" value="1"/>
</dbReference>
<dbReference type="GO" id="GO:0016075">
    <property type="term" value="P:rRNA catabolic process"/>
    <property type="evidence" value="ECO:0007669"/>
    <property type="project" value="TreeGrafter"/>
</dbReference>
<evidence type="ECO:0000256" key="4">
    <source>
        <dbReference type="ARBA" id="ARBA00022490"/>
    </source>
</evidence>
<keyword evidence="6" id="KW-0271">Exosome</keyword>
<feature type="domain" description="Exoribonuclease phosphorolytic" evidence="9">
    <location>
        <begin position="50"/>
        <end position="178"/>
    </location>
</feature>
<comment type="subcellular location">
    <subcellularLocation>
        <location evidence="2">Cytoplasm</location>
    </subcellularLocation>
    <subcellularLocation>
        <location evidence="1">Nucleus</location>
    </subcellularLocation>
</comment>
<evidence type="ECO:0000256" key="1">
    <source>
        <dbReference type="ARBA" id="ARBA00004123"/>
    </source>
</evidence>
<dbReference type="SUPFAM" id="SSF54211">
    <property type="entry name" value="Ribosomal protein S5 domain 2-like"/>
    <property type="match status" value="1"/>
</dbReference>
<dbReference type="GO" id="GO:0000176">
    <property type="term" value="C:nuclear exosome (RNase complex)"/>
    <property type="evidence" value="ECO:0007669"/>
    <property type="project" value="TreeGrafter"/>
</dbReference>
<proteinExistence type="inferred from homology"/>
<evidence type="ECO:0000256" key="3">
    <source>
        <dbReference type="ARBA" id="ARBA00006678"/>
    </source>
</evidence>
<evidence type="ECO:0000256" key="8">
    <source>
        <dbReference type="ARBA" id="ARBA00023242"/>
    </source>
</evidence>
<name>A0A6M2DL60_XENCH</name>
<evidence type="ECO:0000256" key="6">
    <source>
        <dbReference type="ARBA" id="ARBA00022835"/>
    </source>
</evidence>
<dbReference type="GO" id="GO:0003723">
    <property type="term" value="F:RNA binding"/>
    <property type="evidence" value="ECO:0007669"/>
    <property type="project" value="UniProtKB-KW"/>
</dbReference>
<dbReference type="CDD" id="cd11371">
    <property type="entry name" value="RNase_PH_MTR3"/>
    <property type="match status" value="1"/>
</dbReference>
<comment type="similarity">
    <text evidence="3">Belongs to the RNase PH family.</text>
</comment>
<dbReference type="GO" id="GO:0005730">
    <property type="term" value="C:nucleolus"/>
    <property type="evidence" value="ECO:0007669"/>
    <property type="project" value="TreeGrafter"/>
</dbReference>